<evidence type="ECO:0008006" key="9">
    <source>
        <dbReference type="Google" id="ProtNLM"/>
    </source>
</evidence>
<comment type="subcellular location">
    <subcellularLocation>
        <location evidence="1">Membrane</location>
        <topology evidence="1">Multi-pass membrane protein</topology>
    </subcellularLocation>
</comment>
<proteinExistence type="predicted"/>
<dbReference type="InterPro" id="IPR011701">
    <property type="entry name" value="MFS"/>
</dbReference>
<sequence>MADMEKTAETVAIPSPASLDITSGSIRKRNKLVSLLKGRVTDPNEYGKELFEQALQYDEAQLERDAVKVRRKIDFLILPLMCGTYMMSFLDKQTLNYSNTYGLQADTNMKGDDYSWVASALNFGWLLAAYPWNFALQRYPIGRLIGCMLFIWGIVCMLQAAVFNFSGFFAIRFFLGALEACISPAFILLTSMFWTHKEQSLRASFWLACNGFSSIIGALLAYGSGHVTNLAIPNWKLIYIIVGCMTICWGFVILYLLPDGPHNAKQLNEYERQVAVWRVSSNRIGLKHKEIKLYQIKEACMDPKVYLILLMGAAVGILNGGVVNFTSALIKGFGFAPLQASLMQTPGGAFEIIGCILFGYISVCRKNMLGITIILSCLPGLAGLIGILTIPESQRYALVGMAWMQNVLGSPIILNWTQPGLNIAGHTKRTATIGMYFVFYCAGNIAGPHLFLSDEVPRYPTAIKGLIGAYCALIFFQVIYTTLCSLENKRRDKAGLHVDEKEEEREGFDDLTDWENKHFRYVV</sequence>
<keyword evidence="2" id="KW-0813">Transport</keyword>
<gene>
    <name evidence="7" type="ORF">LTR24_002751</name>
</gene>
<dbReference type="PANTHER" id="PTHR43791:SF97">
    <property type="entry name" value="ALLANTOATE TRANSPORTER, PUTATIVE (AFU_ORTHOLOGUE AFUA_1G14700)-RELATED"/>
    <property type="match status" value="1"/>
</dbReference>
<feature type="transmembrane region" description="Helical" evidence="6">
    <location>
        <begin position="73"/>
        <end position="90"/>
    </location>
</feature>
<protein>
    <recommendedName>
        <fullName evidence="9">Major facilitator superfamily (MFS) profile domain-containing protein</fullName>
    </recommendedName>
</protein>
<dbReference type="SUPFAM" id="SSF103473">
    <property type="entry name" value="MFS general substrate transporter"/>
    <property type="match status" value="1"/>
</dbReference>
<feature type="transmembrane region" description="Helical" evidence="6">
    <location>
        <begin position="305"/>
        <end position="330"/>
    </location>
</feature>
<dbReference type="InterPro" id="IPR036259">
    <property type="entry name" value="MFS_trans_sf"/>
</dbReference>
<feature type="transmembrane region" description="Helical" evidence="6">
    <location>
        <begin position="342"/>
        <end position="361"/>
    </location>
</feature>
<feature type="transmembrane region" description="Helical" evidence="6">
    <location>
        <begin position="368"/>
        <end position="390"/>
    </location>
</feature>
<evidence type="ECO:0000256" key="5">
    <source>
        <dbReference type="ARBA" id="ARBA00023136"/>
    </source>
</evidence>
<accession>A0ABR0KGV0</accession>
<evidence type="ECO:0000256" key="6">
    <source>
        <dbReference type="SAM" id="Phobius"/>
    </source>
</evidence>
<dbReference type="Proteomes" id="UP001345013">
    <property type="component" value="Unassembled WGS sequence"/>
</dbReference>
<feature type="transmembrane region" description="Helical" evidence="6">
    <location>
        <begin position="169"/>
        <end position="193"/>
    </location>
</feature>
<feature type="transmembrane region" description="Helical" evidence="6">
    <location>
        <begin position="429"/>
        <end position="447"/>
    </location>
</feature>
<evidence type="ECO:0000256" key="2">
    <source>
        <dbReference type="ARBA" id="ARBA00022448"/>
    </source>
</evidence>
<organism evidence="7 8">
    <name type="scientific">Lithohypha guttulata</name>
    <dbReference type="NCBI Taxonomy" id="1690604"/>
    <lineage>
        <taxon>Eukaryota</taxon>
        <taxon>Fungi</taxon>
        <taxon>Dikarya</taxon>
        <taxon>Ascomycota</taxon>
        <taxon>Pezizomycotina</taxon>
        <taxon>Eurotiomycetes</taxon>
        <taxon>Chaetothyriomycetidae</taxon>
        <taxon>Chaetothyriales</taxon>
        <taxon>Trichomeriaceae</taxon>
        <taxon>Lithohypha</taxon>
    </lineage>
</organism>
<comment type="caution">
    <text evidence="7">The sequence shown here is derived from an EMBL/GenBank/DDBJ whole genome shotgun (WGS) entry which is preliminary data.</text>
</comment>
<reference evidence="7 8" key="1">
    <citation type="submission" date="2023-08" db="EMBL/GenBank/DDBJ databases">
        <title>Black Yeasts Isolated from many extreme environments.</title>
        <authorList>
            <person name="Coleine C."/>
            <person name="Stajich J.E."/>
            <person name="Selbmann L."/>
        </authorList>
    </citation>
    <scope>NUCLEOTIDE SEQUENCE [LARGE SCALE GENOMIC DNA]</scope>
    <source>
        <strain evidence="7 8">CCFEE 5885</strain>
    </source>
</reference>
<evidence type="ECO:0000256" key="1">
    <source>
        <dbReference type="ARBA" id="ARBA00004141"/>
    </source>
</evidence>
<keyword evidence="5 6" id="KW-0472">Membrane</keyword>
<feature type="transmembrane region" description="Helical" evidence="6">
    <location>
        <begin position="144"/>
        <end position="163"/>
    </location>
</feature>
<feature type="transmembrane region" description="Helical" evidence="6">
    <location>
        <begin position="205"/>
        <end position="225"/>
    </location>
</feature>
<feature type="transmembrane region" description="Helical" evidence="6">
    <location>
        <begin position="237"/>
        <end position="257"/>
    </location>
</feature>
<evidence type="ECO:0000313" key="8">
    <source>
        <dbReference type="Proteomes" id="UP001345013"/>
    </source>
</evidence>
<dbReference type="EMBL" id="JAVRRG010000024">
    <property type="protein sequence ID" value="KAK5096052.1"/>
    <property type="molecule type" value="Genomic_DNA"/>
</dbReference>
<dbReference type="PANTHER" id="PTHR43791">
    <property type="entry name" value="PERMEASE-RELATED"/>
    <property type="match status" value="1"/>
</dbReference>
<feature type="transmembrane region" description="Helical" evidence="6">
    <location>
        <begin position="467"/>
        <end position="486"/>
    </location>
</feature>
<evidence type="ECO:0000256" key="3">
    <source>
        <dbReference type="ARBA" id="ARBA00022692"/>
    </source>
</evidence>
<keyword evidence="8" id="KW-1185">Reference proteome</keyword>
<evidence type="ECO:0000313" key="7">
    <source>
        <dbReference type="EMBL" id="KAK5096052.1"/>
    </source>
</evidence>
<evidence type="ECO:0000256" key="4">
    <source>
        <dbReference type="ARBA" id="ARBA00022989"/>
    </source>
</evidence>
<feature type="transmembrane region" description="Helical" evidence="6">
    <location>
        <begin position="114"/>
        <end position="132"/>
    </location>
</feature>
<keyword evidence="4 6" id="KW-1133">Transmembrane helix</keyword>
<feature type="transmembrane region" description="Helical" evidence="6">
    <location>
        <begin position="396"/>
        <end position="417"/>
    </location>
</feature>
<dbReference type="Gene3D" id="1.20.1250.20">
    <property type="entry name" value="MFS general substrate transporter like domains"/>
    <property type="match status" value="1"/>
</dbReference>
<name>A0ABR0KGV0_9EURO</name>
<dbReference type="Pfam" id="PF07690">
    <property type="entry name" value="MFS_1"/>
    <property type="match status" value="1"/>
</dbReference>
<keyword evidence="3 6" id="KW-0812">Transmembrane</keyword>